<dbReference type="EMBL" id="JARCJK010000007">
    <property type="protein sequence ID" value="MDE4166992.1"/>
    <property type="molecule type" value="Genomic_DNA"/>
</dbReference>
<dbReference type="PROSITE" id="PS50931">
    <property type="entry name" value="HTH_LYSR"/>
    <property type="match status" value="1"/>
</dbReference>
<dbReference type="PANTHER" id="PTHR30537">
    <property type="entry name" value="HTH-TYPE TRANSCRIPTIONAL REGULATOR"/>
    <property type="match status" value="1"/>
</dbReference>
<feature type="domain" description="HTH lysR-type" evidence="5">
    <location>
        <begin position="11"/>
        <end position="68"/>
    </location>
</feature>
<dbReference type="GO" id="GO:0003700">
    <property type="term" value="F:DNA-binding transcription factor activity"/>
    <property type="evidence" value="ECO:0007669"/>
    <property type="project" value="InterPro"/>
</dbReference>
<organism evidence="6 8">
    <name type="scientific">Phaeobacter gallaeciensis</name>
    <dbReference type="NCBI Taxonomy" id="60890"/>
    <lineage>
        <taxon>Bacteria</taxon>
        <taxon>Pseudomonadati</taxon>
        <taxon>Pseudomonadota</taxon>
        <taxon>Alphaproteobacteria</taxon>
        <taxon>Rhodobacterales</taxon>
        <taxon>Roseobacteraceae</taxon>
        <taxon>Phaeobacter</taxon>
    </lineage>
</organism>
<dbReference type="InterPro" id="IPR036390">
    <property type="entry name" value="WH_DNA-bd_sf"/>
</dbReference>
<dbReference type="Gene3D" id="3.40.190.10">
    <property type="entry name" value="Periplasmic binding protein-like II"/>
    <property type="match status" value="2"/>
</dbReference>
<evidence type="ECO:0000313" key="8">
    <source>
        <dbReference type="Proteomes" id="UP000092565"/>
    </source>
</evidence>
<dbReference type="PANTHER" id="PTHR30537:SF26">
    <property type="entry name" value="GLYCINE CLEAVAGE SYSTEM TRANSCRIPTIONAL ACTIVATOR"/>
    <property type="match status" value="1"/>
</dbReference>
<proteinExistence type="inferred from homology"/>
<dbReference type="Pfam" id="PF03466">
    <property type="entry name" value="LysR_substrate"/>
    <property type="match status" value="1"/>
</dbReference>
<keyword evidence="8" id="KW-1185">Reference proteome</keyword>
<protein>
    <submittedName>
        <fullName evidence="6">LysR family transcriptional regulator</fullName>
    </submittedName>
</protein>
<reference evidence="6 8" key="1">
    <citation type="submission" date="2016-04" db="EMBL/GenBank/DDBJ databases">
        <authorList>
            <person name="Evans L.H."/>
            <person name="Alamgir A."/>
            <person name="Owens N."/>
            <person name="Weber N.D."/>
            <person name="Virtaneva K."/>
            <person name="Barbian K."/>
            <person name="Babar A."/>
            <person name="Rosenke K."/>
        </authorList>
    </citation>
    <scope>NUCLEOTIDE SEQUENCE [LARGE SCALE GENOMIC DNA]</scope>
    <source>
        <strain evidence="6 8">JL2886</strain>
    </source>
</reference>
<keyword evidence="2" id="KW-0805">Transcription regulation</keyword>
<gene>
    <name evidence="6" type="primary">gcvA</name>
    <name evidence="6" type="ORF">JL2886_01370</name>
    <name evidence="7" type="ORF">PXK24_14945</name>
</gene>
<dbReference type="Gene3D" id="1.10.10.10">
    <property type="entry name" value="Winged helix-like DNA-binding domain superfamily/Winged helix DNA-binding domain"/>
    <property type="match status" value="1"/>
</dbReference>
<dbReference type="InterPro" id="IPR000847">
    <property type="entry name" value="LysR_HTH_N"/>
</dbReference>
<keyword evidence="3" id="KW-0238">DNA-binding</keyword>
<dbReference type="InterPro" id="IPR005119">
    <property type="entry name" value="LysR_subst-bd"/>
</dbReference>
<evidence type="ECO:0000256" key="2">
    <source>
        <dbReference type="ARBA" id="ARBA00023015"/>
    </source>
</evidence>
<comment type="similarity">
    <text evidence="1">Belongs to the LysR transcriptional regulatory family.</text>
</comment>
<dbReference type="OrthoDB" id="9813056at2"/>
<dbReference type="SUPFAM" id="SSF46785">
    <property type="entry name" value="Winged helix' DNA-binding domain"/>
    <property type="match status" value="1"/>
</dbReference>
<dbReference type="FunFam" id="1.10.10.10:FF:000038">
    <property type="entry name" value="Glycine cleavage system transcriptional activator"/>
    <property type="match status" value="1"/>
</dbReference>
<evidence type="ECO:0000313" key="7">
    <source>
        <dbReference type="EMBL" id="MDE4166992.1"/>
    </source>
</evidence>
<sequence length="297" mass="31831">MSVSPPRPRSLPLTALRAFEAAARLGSFAAAAQELGVTPGAVSAHIKTLEDALGAPLFHRRAKAVELTAPGARALPEFTAAFDQLARAVQTLRDEAAPAVVHIATLPSVAQFWLSPRLPALRQAMPEVAISVTALETPPNLKRTPYDLCLFFDPSQGQPVERDVIFPVCAPNLAAQLSRPEDLRNVPCLTDTTWDRDWMHWLAAVDLSEKVTPRGPVYSLYALAVEETLNGAGVLIGHAALLAPLLQSGRLVAPFATKVTLPDALRLWRLPGRGSAAAVNQVAEWLKSSAGEEILQS</sequence>
<evidence type="ECO:0000256" key="1">
    <source>
        <dbReference type="ARBA" id="ARBA00009437"/>
    </source>
</evidence>
<evidence type="ECO:0000259" key="5">
    <source>
        <dbReference type="PROSITE" id="PS50931"/>
    </source>
</evidence>
<accession>A0A1B0ZQB8</accession>
<name>A0A1B0ZQB8_9RHOB</name>
<dbReference type="GO" id="GO:0006351">
    <property type="term" value="P:DNA-templated transcription"/>
    <property type="evidence" value="ECO:0007669"/>
    <property type="project" value="TreeGrafter"/>
</dbReference>
<dbReference type="InterPro" id="IPR058163">
    <property type="entry name" value="LysR-type_TF_proteobact-type"/>
</dbReference>
<dbReference type="SUPFAM" id="SSF53850">
    <property type="entry name" value="Periplasmic binding protein-like II"/>
    <property type="match status" value="1"/>
</dbReference>
<dbReference type="AlphaFoldDB" id="A0A1B0ZQB8"/>
<dbReference type="InterPro" id="IPR036388">
    <property type="entry name" value="WH-like_DNA-bd_sf"/>
</dbReference>
<evidence type="ECO:0000256" key="4">
    <source>
        <dbReference type="ARBA" id="ARBA00023163"/>
    </source>
</evidence>
<dbReference type="Pfam" id="PF00126">
    <property type="entry name" value="HTH_1"/>
    <property type="match status" value="1"/>
</dbReference>
<dbReference type="PRINTS" id="PR00039">
    <property type="entry name" value="HTHLYSR"/>
</dbReference>
<reference evidence="7 9" key="2">
    <citation type="submission" date="2023-02" db="EMBL/GenBank/DDBJ databases">
        <title>Population genomics of bacteria associated with diatom.</title>
        <authorList>
            <person name="Xie J."/>
            <person name="Wang H."/>
        </authorList>
    </citation>
    <scope>NUCLEOTIDE SEQUENCE [LARGE SCALE GENOMIC DNA]</scope>
    <source>
        <strain evidence="7 9">PT47_8</strain>
    </source>
</reference>
<dbReference type="GO" id="GO:0043565">
    <property type="term" value="F:sequence-specific DNA binding"/>
    <property type="evidence" value="ECO:0007669"/>
    <property type="project" value="TreeGrafter"/>
</dbReference>
<keyword evidence="4" id="KW-0804">Transcription</keyword>
<dbReference type="EMBL" id="CP015124">
    <property type="protein sequence ID" value="ANP36288.1"/>
    <property type="molecule type" value="Genomic_DNA"/>
</dbReference>
<evidence type="ECO:0000256" key="3">
    <source>
        <dbReference type="ARBA" id="ARBA00023125"/>
    </source>
</evidence>
<evidence type="ECO:0000313" key="6">
    <source>
        <dbReference type="EMBL" id="ANP36288.1"/>
    </source>
</evidence>
<evidence type="ECO:0000313" key="9">
    <source>
        <dbReference type="Proteomes" id="UP001218364"/>
    </source>
</evidence>
<dbReference type="Proteomes" id="UP000092565">
    <property type="component" value="Chromosome"/>
</dbReference>
<dbReference type="RefSeq" id="WP_065271285.1">
    <property type="nucleotide sequence ID" value="NZ_CP015124.1"/>
</dbReference>
<dbReference type="Proteomes" id="UP001218364">
    <property type="component" value="Unassembled WGS sequence"/>
</dbReference>